<evidence type="ECO:0000256" key="1">
    <source>
        <dbReference type="SAM" id="MobiDB-lite"/>
    </source>
</evidence>
<name>A0A8S5TW43_9CAUD</name>
<dbReference type="EMBL" id="BK015945">
    <property type="protein sequence ID" value="DAF86420.1"/>
    <property type="molecule type" value="Genomic_DNA"/>
</dbReference>
<evidence type="ECO:0008006" key="4">
    <source>
        <dbReference type="Google" id="ProtNLM"/>
    </source>
</evidence>
<protein>
    <recommendedName>
        <fullName evidence="4">tRNA_anti-like</fullName>
    </recommendedName>
</protein>
<feature type="region of interest" description="Disordered" evidence="1">
    <location>
        <begin position="92"/>
        <end position="120"/>
    </location>
</feature>
<evidence type="ECO:0000256" key="2">
    <source>
        <dbReference type="SAM" id="Phobius"/>
    </source>
</evidence>
<evidence type="ECO:0000313" key="3">
    <source>
        <dbReference type="EMBL" id="DAF86420.1"/>
    </source>
</evidence>
<dbReference type="Pfam" id="PF12869">
    <property type="entry name" value="tRNA_anti-like"/>
    <property type="match status" value="1"/>
</dbReference>
<feature type="compositionally biased region" description="Basic and acidic residues" evidence="1">
    <location>
        <begin position="105"/>
        <end position="120"/>
    </location>
</feature>
<reference evidence="3" key="1">
    <citation type="journal article" date="2021" name="Proc. Natl. Acad. Sci. U.S.A.">
        <title>A Catalog of Tens of Thousands of Viruses from Human Metagenomes Reveals Hidden Associations with Chronic Diseases.</title>
        <authorList>
            <person name="Tisza M.J."/>
            <person name="Buck C.B."/>
        </authorList>
    </citation>
    <scope>NUCLEOTIDE SEQUENCE</scope>
    <source>
        <strain evidence="3">CtCNm48</strain>
    </source>
</reference>
<feature type="transmembrane region" description="Helical" evidence="2">
    <location>
        <begin position="39"/>
        <end position="59"/>
    </location>
</feature>
<keyword evidence="2" id="KW-0472">Membrane</keyword>
<accession>A0A8S5TW43</accession>
<proteinExistence type="predicted"/>
<organism evidence="3">
    <name type="scientific">Siphoviridae sp. ctCNm48</name>
    <dbReference type="NCBI Taxonomy" id="2825377"/>
    <lineage>
        <taxon>Viruses</taxon>
        <taxon>Duplodnaviria</taxon>
        <taxon>Heunggongvirae</taxon>
        <taxon>Uroviricota</taxon>
        <taxon>Caudoviricetes</taxon>
    </lineage>
</organism>
<sequence length="264" mass="29185">MEEEKKRKKLRGWQIVLIVMGTLMEFLALLASIENKDPEMFLAWTFMLGFLGGIAWTIVNAVKRRKVAKPLIVTAVCFCAFIAAALIFSSGETPPEQPDNPAVEEPTKGDEPKQSGEEKPCEHKWVLVDSVAATEESEGYEEYKCESCGEKDIKKTPKLEHVVTFEEVYLAYKENELAADEKYKGNRYKVTGQIAGLSSSGLLNLTGGATLTMQTNVGGTIVIYIAEFEKDQEDALKQIKVGDTITLEGTCGSSGYWYDCELVG</sequence>
<feature type="transmembrane region" description="Helical" evidence="2">
    <location>
        <begin position="12"/>
        <end position="33"/>
    </location>
</feature>
<feature type="transmembrane region" description="Helical" evidence="2">
    <location>
        <begin position="71"/>
        <end position="91"/>
    </location>
</feature>
<keyword evidence="2" id="KW-0812">Transmembrane</keyword>
<dbReference type="InterPro" id="IPR024422">
    <property type="entry name" value="Protein_unknown_function_OB"/>
</dbReference>
<keyword evidence="2" id="KW-1133">Transmembrane helix</keyword>